<keyword evidence="1" id="KW-0732">Signal</keyword>
<accession>A0ABP8ZDQ9</accession>
<dbReference type="InterPro" id="IPR013783">
    <property type="entry name" value="Ig-like_fold"/>
</dbReference>
<feature type="domain" description="Bacterial Ig-like" evidence="2">
    <location>
        <begin position="220"/>
        <end position="308"/>
    </location>
</feature>
<dbReference type="Pfam" id="PF16640">
    <property type="entry name" value="Big_3_5"/>
    <property type="match status" value="1"/>
</dbReference>
<protein>
    <recommendedName>
        <fullName evidence="2">Bacterial Ig-like domain-containing protein</fullName>
    </recommendedName>
</protein>
<proteinExistence type="predicted"/>
<feature type="chain" id="PRO_5045196251" description="Bacterial Ig-like domain-containing protein" evidence="1">
    <location>
        <begin position="31"/>
        <end position="409"/>
    </location>
</feature>
<evidence type="ECO:0000259" key="2">
    <source>
        <dbReference type="Pfam" id="PF16640"/>
    </source>
</evidence>
<feature type="signal peptide" evidence="1">
    <location>
        <begin position="1"/>
        <end position="30"/>
    </location>
</feature>
<reference evidence="4" key="1">
    <citation type="journal article" date="2019" name="Int. J. Syst. Evol. Microbiol.">
        <title>The Global Catalogue of Microorganisms (GCM) 10K type strain sequencing project: providing services to taxonomists for standard genome sequencing and annotation.</title>
        <authorList>
            <consortium name="The Broad Institute Genomics Platform"/>
            <consortium name="The Broad Institute Genome Sequencing Center for Infectious Disease"/>
            <person name="Wu L."/>
            <person name="Ma J."/>
        </authorList>
    </citation>
    <scope>NUCLEOTIDE SEQUENCE [LARGE SCALE GENOMIC DNA]</scope>
    <source>
        <strain evidence="4">JCM 18532</strain>
    </source>
</reference>
<sequence>MTPRITLKKTWVAAVGLALAVSTAGGVALAAENPSGWYSGGNATLADPAKTNVALKLYNAAGVEVTSGSTTTPLAAFAAADGAVRNGDAYASLFVHLPQSTTAPGAWPGVQATGTGKFSGAGAVTAPATLSGKPYVATTAAGYTLADVVAGLPNNEAGASFAGVYELRLRTSSPTAGVSTEYAAAYLKVSGTSWTLTTSPVLGDSVVKTAVATTVAVTWPSKLAYGTASSVPVAVTAASGAAKPSGSVRLVSAGTTLGTANLSAAGTASFTLSKTALVPGSRALQVVYAGVANAFSPSQSAAKTIVVAKATPGRPAFKVKKAPTAKKGGTATVTVATPSGLAKAGGTAQLVLKKGKTTKKVKVAVKAGSGKVKLPKLPKGTWSATVTYAGDAHYASAKSKTVKVKVKKK</sequence>
<name>A0ABP8ZDQ9_9ACTN</name>
<evidence type="ECO:0000313" key="3">
    <source>
        <dbReference type="EMBL" id="GAA4754001.1"/>
    </source>
</evidence>
<dbReference type="InterPro" id="IPR032109">
    <property type="entry name" value="Big_3_5"/>
</dbReference>
<evidence type="ECO:0000256" key="1">
    <source>
        <dbReference type="SAM" id="SignalP"/>
    </source>
</evidence>
<dbReference type="Gene3D" id="2.60.40.10">
    <property type="entry name" value="Immunoglobulins"/>
    <property type="match status" value="2"/>
</dbReference>
<keyword evidence="4" id="KW-1185">Reference proteome</keyword>
<dbReference type="EMBL" id="BAABKN010000029">
    <property type="protein sequence ID" value="GAA4754001.1"/>
    <property type="molecule type" value="Genomic_DNA"/>
</dbReference>
<evidence type="ECO:0000313" key="4">
    <source>
        <dbReference type="Proteomes" id="UP001499882"/>
    </source>
</evidence>
<comment type="caution">
    <text evidence="3">The sequence shown here is derived from an EMBL/GenBank/DDBJ whole genome shotgun (WGS) entry which is preliminary data.</text>
</comment>
<dbReference type="Proteomes" id="UP001499882">
    <property type="component" value="Unassembled WGS sequence"/>
</dbReference>
<organism evidence="3 4">
    <name type="scientific">Nocardioides endophyticus</name>
    <dbReference type="NCBI Taxonomy" id="1353775"/>
    <lineage>
        <taxon>Bacteria</taxon>
        <taxon>Bacillati</taxon>
        <taxon>Actinomycetota</taxon>
        <taxon>Actinomycetes</taxon>
        <taxon>Propionibacteriales</taxon>
        <taxon>Nocardioidaceae</taxon>
        <taxon>Nocardioides</taxon>
    </lineage>
</organism>
<gene>
    <name evidence="3" type="ORF">GCM10023350_44180</name>
</gene>